<dbReference type="PANTHER" id="PTHR12526">
    <property type="entry name" value="GLYCOSYLTRANSFERASE"/>
    <property type="match status" value="1"/>
</dbReference>
<accession>A0ABW4VMA8</accession>
<dbReference type="Pfam" id="PF13692">
    <property type="entry name" value="Glyco_trans_1_4"/>
    <property type="match status" value="1"/>
</dbReference>
<dbReference type="EC" id="2.4.-.-" evidence="3"/>
<keyword evidence="2 3" id="KW-0808">Transferase</keyword>
<evidence type="ECO:0000313" key="3">
    <source>
        <dbReference type="EMBL" id="MFD2035779.1"/>
    </source>
</evidence>
<keyword evidence="1 3" id="KW-0328">Glycosyltransferase</keyword>
<comment type="caution">
    <text evidence="3">The sequence shown here is derived from an EMBL/GenBank/DDBJ whole genome shotgun (WGS) entry which is preliminary data.</text>
</comment>
<dbReference type="PANTHER" id="PTHR12526:SF629">
    <property type="entry name" value="TEICHURONIC ACID BIOSYNTHESIS GLYCOSYLTRANSFERASE TUAH-RELATED"/>
    <property type="match status" value="1"/>
</dbReference>
<dbReference type="EMBL" id="JBHUHR010000038">
    <property type="protein sequence ID" value="MFD2035779.1"/>
    <property type="molecule type" value="Genomic_DNA"/>
</dbReference>
<reference evidence="4" key="1">
    <citation type="journal article" date="2019" name="Int. J. Syst. Evol. Microbiol.">
        <title>The Global Catalogue of Microorganisms (GCM) 10K type strain sequencing project: providing services to taxonomists for standard genome sequencing and annotation.</title>
        <authorList>
            <consortium name="The Broad Institute Genomics Platform"/>
            <consortium name="The Broad Institute Genome Sequencing Center for Infectious Disease"/>
            <person name="Wu L."/>
            <person name="Ma J."/>
        </authorList>
    </citation>
    <scope>NUCLEOTIDE SEQUENCE [LARGE SCALE GENOMIC DNA]</scope>
    <source>
        <strain evidence="4">CGMCC 1.15180</strain>
    </source>
</reference>
<evidence type="ECO:0000256" key="1">
    <source>
        <dbReference type="ARBA" id="ARBA00022676"/>
    </source>
</evidence>
<gene>
    <name evidence="3" type="ORF">ACFSKL_13330</name>
</gene>
<proteinExistence type="predicted"/>
<dbReference type="Gene3D" id="3.40.50.2000">
    <property type="entry name" value="Glycogen Phosphorylase B"/>
    <property type="match status" value="2"/>
</dbReference>
<keyword evidence="4" id="KW-1185">Reference proteome</keyword>
<protein>
    <submittedName>
        <fullName evidence="3">Glycosyltransferase</fullName>
        <ecNumber evidence="3">2.4.-.-</ecNumber>
    </submittedName>
</protein>
<dbReference type="SUPFAM" id="SSF53756">
    <property type="entry name" value="UDP-Glycosyltransferase/glycogen phosphorylase"/>
    <property type="match status" value="1"/>
</dbReference>
<organism evidence="3 4">
    <name type="scientific">Belliella marina</name>
    <dbReference type="NCBI Taxonomy" id="1644146"/>
    <lineage>
        <taxon>Bacteria</taxon>
        <taxon>Pseudomonadati</taxon>
        <taxon>Bacteroidota</taxon>
        <taxon>Cytophagia</taxon>
        <taxon>Cytophagales</taxon>
        <taxon>Cyclobacteriaceae</taxon>
        <taxon>Belliella</taxon>
    </lineage>
</organism>
<evidence type="ECO:0000313" key="4">
    <source>
        <dbReference type="Proteomes" id="UP001597361"/>
    </source>
</evidence>
<dbReference type="RefSeq" id="WP_376886713.1">
    <property type="nucleotide sequence ID" value="NZ_JBHUHR010000038.1"/>
</dbReference>
<dbReference type="Proteomes" id="UP001597361">
    <property type="component" value="Unassembled WGS sequence"/>
</dbReference>
<evidence type="ECO:0000256" key="2">
    <source>
        <dbReference type="ARBA" id="ARBA00022679"/>
    </source>
</evidence>
<dbReference type="GO" id="GO:0016757">
    <property type="term" value="F:glycosyltransferase activity"/>
    <property type="evidence" value="ECO:0007669"/>
    <property type="project" value="UniProtKB-KW"/>
</dbReference>
<sequence>MNLINDFFYPTLKFLGLYHASSTQKLSKELCDWLDEYNPEVLYGQASSMGAIQFCQMVQEYLNKPLIFHMMDDWATMLKSEGIFGRFWYNRVEKEFQSLFDKSNILLSISELMAKEYKTRYNKDFIPFHNPIDVEFWKKHRKENKALCDPPVILYAGRVGTGIETSLEVIAKSVELVNKQTGIGLQFALQTPEAPKWISNYKYTRHNSYVEYKELPKVFAEADFLILPYDFGEEGLNFIRLSMPTKASEYFASGTPVIIFSPDCTAVVDYAEKHQCALSVTQNDSKKLAESIIELINDEDLRLKTAQSGVEIADKYHNAIEVRLTFQNILRSLKHK</sequence>
<name>A0ABW4VMA8_9BACT</name>